<accession>A0A9P1BX05</accession>
<comment type="subunit">
    <text evidence="5">Binds to RNA polymerase II (RNAPII).</text>
</comment>
<sequence length="227" mass="24883">MVNLELPHINVLTKCDLLPPGADVERYTDGDTQAMLADLRKSTHPRFRLLNEAFCQLLEDYSLVSFVMLNREDEDSIELCLAHVNHCIQYGENLEPEGNFDLPDEMGEGFEGFEGSITLTADKSASLKAESGESDQVVTQAQVMNDTAIAEKKNMNLAGSKIELTALEAPTLLVSLAKKEFLATAAPPPDQSKMRLKETNAVDTAQMSLELPPHSDHDNGSGSLYSK</sequence>
<comment type="caution">
    <text evidence="7">The sequence shown here is derived from an EMBL/GenBank/DDBJ whole genome shotgun (WGS) entry which is preliminary data.</text>
</comment>
<gene>
    <name evidence="7" type="ORF">C1SCF055_LOCUS8726</name>
</gene>
<keyword evidence="9" id="KW-1185">Reference proteome</keyword>
<dbReference type="EMBL" id="CAMXCT020000593">
    <property type="protein sequence ID" value="CAL1134253.1"/>
    <property type="molecule type" value="Genomic_DNA"/>
</dbReference>
<dbReference type="InterPro" id="IPR027417">
    <property type="entry name" value="P-loop_NTPase"/>
</dbReference>
<evidence type="ECO:0000256" key="2">
    <source>
        <dbReference type="ARBA" id="ARBA00022741"/>
    </source>
</evidence>
<dbReference type="PANTHER" id="PTHR21231">
    <property type="entry name" value="XPA-BINDING PROTEIN 1-RELATED"/>
    <property type="match status" value="1"/>
</dbReference>
<dbReference type="OrthoDB" id="5839at2759"/>
<evidence type="ECO:0000256" key="5">
    <source>
        <dbReference type="RuleBase" id="RU365059"/>
    </source>
</evidence>
<evidence type="ECO:0000256" key="6">
    <source>
        <dbReference type="SAM" id="MobiDB-lite"/>
    </source>
</evidence>
<dbReference type="Gene3D" id="3.40.50.300">
    <property type="entry name" value="P-loop containing nucleotide triphosphate hydrolases"/>
    <property type="match status" value="1"/>
</dbReference>
<dbReference type="GO" id="GO:0005525">
    <property type="term" value="F:GTP binding"/>
    <property type="evidence" value="ECO:0007669"/>
    <property type="project" value="UniProtKB-KW"/>
</dbReference>
<name>A0A9P1BX05_9DINO</name>
<dbReference type="InterPro" id="IPR004130">
    <property type="entry name" value="Gpn"/>
</dbReference>
<keyword evidence="3 5" id="KW-0378">Hydrolase</keyword>
<organism evidence="7">
    <name type="scientific">Cladocopium goreaui</name>
    <dbReference type="NCBI Taxonomy" id="2562237"/>
    <lineage>
        <taxon>Eukaryota</taxon>
        <taxon>Sar</taxon>
        <taxon>Alveolata</taxon>
        <taxon>Dinophyceae</taxon>
        <taxon>Suessiales</taxon>
        <taxon>Symbiodiniaceae</taxon>
        <taxon>Cladocopium</taxon>
    </lineage>
</organism>
<evidence type="ECO:0000313" key="7">
    <source>
        <dbReference type="EMBL" id="CAI3980878.1"/>
    </source>
</evidence>
<dbReference type="Proteomes" id="UP001152797">
    <property type="component" value="Unassembled WGS sequence"/>
</dbReference>
<protein>
    <recommendedName>
        <fullName evidence="5">GPN-loop GTPase 3</fullName>
    </recommendedName>
</protein>
<reference evidence="7" key="1">
    <citation type="submission" date="2022-10" db="EMBL/GenBank/DDBJ databases">
        <authorList>
            <person name="Chen Y."/>
            <person name="Dougan E. K."/>
            <person name="Chan C."/>
            <person name="Rhodes N."/>
            <person name="Thang M."/>
        </authorList>
    </citation>
    <scope>NUCLEOTIDE SEQUENCE</scope>
</reference>
<evidence type="ECO:0000256" key="4">
    <source>
        <dbReference type="ARBA" id="ARBA00023134"/>
    </source>
</evidence>
<proteinExistence type="inferred from homology"/>
<dbReference type="EMBL" id="CAMXCT030000593">
    <property type="protein sequence ID" value="CAL4768190.1"/>
    <property type="molecule type" value="Genomic_DNA"/>
</dbReference>
<evidence type="ECO:0000313" key="8">
    <source>
        <dbReference type="EMBL" id="CAL1134253.1"/>
    </source>
</evidence>
<comment type="function">
    <text evidence="5">Small GTPase required for proper nuclear import of RNA polymerase II and III (RNAPII and RNAPIII). May act at an RNAP assembly step prior to nuclear import.</text>
</comment>
<dbReference type="Pfam" id="PF03029">
    <property type="entry name" value="ATP_bind_1"/>
    <property type="match status" value="1"/>
</dbReference>
<dbReference type="GO" id="GO:0003924">
    <property type="term" value="F:GTPase activity"/>
    <property type="evidence" value="ECO:0007669"/>
    <property type="project" value="TreeGrafter"/>
</dbReference>
<comment type="similarity">
    <text evidence="1 5">Belongs to the GPN-loop GTPase family.</text>
</comment>
<keyword evidence="4 5" id="KW-0342">GTP-binding</keyword>
<dbReference type="AlphaFoldDB" id="A0A9P1BX05"/>
<reference evidence="8" key="2">
    <citation type="submission" date="2024-04" db="EMBL/GenBank/DDBJ databases">
        <authorList>
            <person name="Chen Y."/>
            <person name="Shah S."/>
            <person name="Dougan E. K."/>
            <person name="Thang M."/>
            <person name="Chan C."/>
        </authorList>
    </citation>
    <scope>NUCLEOTIDE SEQUENCE [LARGE SCALE GENOMIC DNA]</scope>
</reference>
<dbReference type="EMBL" id="CAMXCT010000593">
    <property type="protein sequence ID" value="CAI3980878.1"/>
    <property type="molecule type" value="Genomic_DNA"/>
</dbReference>
<evidence type="ECO:0000256" key="1">
    <source>
        <dbReference type="ARBA" id="ARBA00005290"/>
    </source>
</evidence>
<keyword evidence="2 5" id="KW-0547">Nucleotide-binding</keyword>
<dbReference type="PANTHER" id="PTHR21231:SF7">
    <property type="entry name" value="GPN-LOOP GTPASE 3"/>
    <property type="match status" value="1"/>
</dbReference>
<evidence type="ECO:0000256" key="3">
    <source>
        <dbReference type="ARBA" id="ARBA00022801"/>
    </source>
</evidence>
<feature type="region of interest" description="Disordered" evidence="6">
    <location>
        <begin position="186"/>
        <end position="227"/>
    </location>
</feature>
<evidence type="ECO:0000313" key="9">
    <source>
        <dbReference type="Proteomes" id="UP001152797"/>
    </source>
</evidence>
<feature type="non-terminal residue" evidence="7">
    <location>
        <position position="227"/>
    </location>
</feature>